<dbReference type="Proteomes" id="UP000807342">
    <property type="component" value="Unassembled WGS sequence"/>
</dbReference>
<feature type="region of interest" description="Disordered" evidence="1">
    <location>
        <begin position="219"/>
        <end position="244"/>
    </location>
</feature>
<dbReference type="Gene3D" id="3.30.710.10">
    <property type="entry name" value="Potassium Channel Kv1.1, Chain A"/>
    <property type="match status" value="1"/>
</dbReference>
<dbReference type="InterPro" id="IPR011333">
    <property type="entry name" value="SKP1/BTB/POZ_sf"/>
</dbReference>
<dbReference type="SUPFAM" id="SSF54695">
    <property type="entry name" value="POZ domain"/>
    <property type="match status" value="1"/>
</dbReference>
<evidence type="ECO:0000313" key="3">
    <source>
        <dbReference type="EMBL" id="KAF9445063.1"/>
    </source>
</evidence>
<dbReference type="Pfam" id="PF00651">
    <property type="entry name" value="BTB"/>
    <property type="match status" value="1"/>
</dbReference>
<keyword evidence="4" id="KW-1185">Reference proteome</keyword>
<dbReference type="AlphaFoldDB" id="A0A9P5X5W3"/>
<reference evidence="3" key="1">
    <citation type="submission" date="2020-11" db="EMBL/GenBank/DDBJ databases">
        <authorList>
            <consortium name="DOE Joint Genome Institute"/>
            <person name="Ahrendt S."/>
            <person name="Riley R."/>
            <person name="Andreopoulos W."/>
            <person name="Labutti K."/>
            <person name="Pangilinan J."/>
            <person name="Ruiz-Duenas F.J."/>
            <person name="Barrasa J.M."/>
            <person name="Sanchez-Garcia M."/>
            <person name="Camarero S."/>
            <person name="Miyauchi S."/>
            <person name="Serrano A."/>
            <person name="Linde D."/>
            <person name="Babiker R."/>
            <person name="Drula E."/>
            <person name="Ayuso-Fernandez I."/>
            <person name="Pacheco R."/>
            <person name="Padilla G."/>
            <person name="Ferreira P."/>
            <person name="Barriuso J."/>
            <person name="Kellner H."/>
            <person name="Castanera R."/>
            <person name="Alfaro M."/>
            <person name="Ramirez L."/>
            <person name="Pisabarro A.G."/>
            <person name="Kuo A."/>
            <person name="Tritt A."/>
            <person name="Lipzen A."/>
            <person name="He G."/>
            <person name="Yan M."/>
            <person name="Ng V."/>
            <person name="Cullen D."/>
            <person name="Martin F."/>
            <person name="Rosso M.-N."/>
            <person name="Henrissat B."/>
            <person name="Hibbett D."/>
            <person name="Martinez A.T."/>
            <person name="Grigoriev I.V."/>
        </authorList>
    </citation>
    <scope>NUCLEOTIDE SEQUENCE</scope>
    <source>
        <strain evidence="3">MF-IS2</strain>
    </source>
</reference>
<evidence type="ECO:0000259" key="2">
    <source>
        <dbReference type="PROSITE" id="PS50097"/>
    </source>
</evidence>
<evidence type="ECO:0000313" key="4">
    <source>
        <dbReference type="Proteomes" id="UP000807342"/>
    </source>
</evidence>
<protein>
    <recommendedName>
        <fullName evidence="2">BTB domain-containing protein</fullName>
    </recommendedName>
</protein>
<evidence type="ECO:0000256" key="1">
    <source>
        <dbReference type="SAM" id="MobiDB-lite"/>
    </source>
</evidence>
<gene>
    <name evidence="3" type="ORF">P691DRAFT_676409</name>
</gene>
<feature type="domain" description="BTB" evidence="2">
    <location>
        <begin position="21"/>
        <end position="95"/>
    </location>
</feature>
<name>A0A9P5X5W3_9AGAR</name>
<dbReference type="SMART" id="SM00225">
    <property type="entry name" value="BTB"/>
    <property type="match status" value="1"/>
</dbReference>
<accession>A0A9P5X5W3</accession>
<sequence length="244" mass="27766">MVNDSSFRSLTRHDDYYLPGGDLFFLVQHHVFRIHRYFFERESSYFKGKLATPASPGATRQGTSETNAIVLDDVQVHEFARFLWVFYNPKYSLYHTTVADWTAILTLAHRWSFPEVKALAIRELEKQPMPDIDRVVVYQDNEVDRNLLIPRYAALCERDEPITPAEGRRMGIETALTIAQLREVSRRPPIDCRSPAPANFHGLELFSLVRELFGVAVPPEDDTVPETPLGGPVIPSFASSSTND</sequence>
<dbReference type="PROSITE" id="PS50097">
    <property type="entry name" value="BTB"/>
    <property type="match status" value="1"/>
</dbReference>
<dbReference type="InterPro" id="IPR000210">
    <property type="entry name" value="BTB/POZ_dom"/>
</dbReference>
<comment type="caution">
    <text evidence="3">The sequence shown here is derived from an EMBL/GenBank/DDBJ whole genome shotgun (WGS) entry which is preliminary data.</text>
</comment>
<organism evidence="3 4">
    <name type="scientific">Macrolepiota fuliginosa MF-IS2</name>
    <dbReference type="NCBI Taxonomy" id="1400762"/>
    <lineage>
        <taxon>Eukaryota</taxon>
        <taxon>Fungi</taxon>
        <taxon>Dikarya</taxon>
        <taxon>Basidiomycota</taxon>
        <taxon>Agaricomycotina</taxon>
        <taxon>Agaricomycetes</taxon>
        <taxon>Agaricomycetidae</taxon>
        <taxon>Agaricales</taxon>
        <taxon>Agaricineae</taxon>
        <taxon>Agaricaceae</taxon>
        <taxon>Macrolepiota</taxon>
    </lineage>
</organism>
<dbReference type="OrthoDB" id="9997739at2759"/>
<proteinExistence type="predicted"/>
<dbReference type="EMBL" id="MU151327">
    <property type="protein sequence ID" value="KAF9445063.1"/>
    <property type="molecule type" value="Genomic_DNA"/>
</dbReference>